<accession>A0AAX2ZB49</accession>
<dbReference type="CDD" id="cd02136">
    <property type="entry name" value="PnbA_NfnB-like"/>
    <property type="match status" value="1"/>
</dbReference>
<dbReference type="SUPFAM" id="SSF55469">
    <property type="entry name" value="FMN-dependent nitroreductase-like"/>
    <property type="match status" value="1"/>
</dbReference>
<protein>
    <submittedName>
        <fullName evidence="4">Nitroreductase</fullName>
    </submittedName>
</protein>
<dbReference type="Proteomes" id="UP001198983">
    <property type="component" value="Chromosome"/>
</dbReference>
<dbReference type="PANTHER" id="PTHR43673:SF10">
    <property type="entry name" value="NADH DEHYDROGENASE_NAD(P)H NITROREDUCTASE XCC3605-RELATED"/>
    <property type="match status" value="1"/>
</dbReference>
<reference evidence="4 5" key="1">
    <citation type="journal article" date="2023" name="Int. J. Syst. Evol. Microbiol.">
        <title>Terrisporobacter hibernicus sp. nov., isolated from bovine faeces in Northern Ireland.</title>
        <authorList>
            <person name="Mitchell M."/>
            <person name="Nguyen S.V."/>
            <person name="Connor M."/>
            <person name="Fairley D.J."/>
            <person name="Donoghue O."/>
            <person name="Marshall H."/>
            <person name="Koolman L."/>
            <person name="McMullan G."/>
            <person name="Schaffer K.E."/>
            <person name="McGrath J.W."/>
            <person name="Fanning S."/>
        </authorList>
    </citation>
    <scope>NUCLEOTIDE SEQUENCE [LARGE SCALE GENOMIC DNA]</scope>
    <source>
        <strain evidence="4 5">MCA3</strain>
    </source>
</reference>
<dbReference type="Pfam" id="PF00881">
    <property type="entry name" value="Nitroreductase"/>
    <property type="match status" value="1"/>
</dbReference>
<organism evidence="4 5">
    <name type="scientific">Terrisporobacter hibernicus</name>
    <dbReference type="NCBI Taxonomy" id="2813371"/>
    <lineage>
        <taxon>Bacteria</taxon>
        <taxon>Bacillati</taxon>
        <taxon>Bacillota</taxon>
        <taxon>Clostridia</taxon>
        <taxon>Peptostreptococcales</taxon>
        <taxon>Peptostreptococcaceae</taxon>
        <taxon>Terrisporobacter</taxon>
    </lineage>
</organism>
<dbReference type="RefSeq" id="WP_228415314.1">
    <property type="nucleotide sequence ID" value="NZ_CP081135.1"/>
</dbReference>
<dbReference type="InterPro" id="IPR000415">
    <property type="entry name" value="Nitroreductase-like"/>
</dbReference>
<evidence type="ECO:0000256" key="2">
    <source>
        <dbReference type="ARBA" id="ARBA00023002"/>
    </source>
</evidence>
<evidence type="ECO:0000313" key="5">
    <source>
        <dbReference type="Proteomes" id="UP001198983"/>
    </source>
</evidence>
<dbReference type="PANTHER" id="PTHR43673">
    <property type="entry name" value="NAD(P)H NITROREDUCTASE YDGI-RELATED"/>
    <property type="match status" value="1"/>
</dbReference>
<dbReference type="Gene3D" id="3.40.109.10">
    <property type="entry name" value="NADH Oxidase"/>
    <property type="match status" value="1"/>
</dbReference>
<feature type="domain" description="Nitroreductase" evidence="3">
    <location>
        <begin position="8"/>
        <end position="156"/>
    </location>
</feature>
<proteinExistence type="inferred from homology"/>
<comment type="similarity">
    <text evidence="1">Belongs to the nitroreductase family.</text>
</comment>
<sequence length="175" mass="19642">MNETLKTLKERRSIRQYKKEQITDEQLNLILEAGTYAPTGMGQQSPIMVVVQDEKTIKELSKMNADVIGTDTDTDPFYGAPTVVVVFADRGCIPTYVEDGSLVMGNLMNAAHAVGVDSCWIHRAKEVFESERGQDLLKEWGIKGDYVGVGNCVLGYRDCEYPQAEERKENYIVRV</sequence>
<evidence type="ECO:0000259" key="3">
    <source>
        <dbReference type="Pfam" id="PF00881"/>
    </source>
</evidence>
<keyword evidence="5" id="KW-1185">Reference proteome</keyword>
<dbReference type="InterPro" id="IPR029479">
    <property type="entry name" value="Nitroreductase"/>
</dbReference>
<keyword evidence="2" id="KW-0560">Oxidoreductase</keyword>
<dbReference type="AlphaFoldDB" id="A0AAX2ZB49"/>
<dbReference type="EMBL" id="CP081135">
    <property type="protein sequence ID" value="UEL46419.1"/>
    <property type="molecule type" value="Genomic_DNA"/>
</dbReference>
<dbReference type="KEGG" id="tem:JW646_12265"/>
<evidence type="ECO:0000313" key="4">
    <source>
        <dbReference type="EMBL" id="UEL46419.1"/>
    </source>
</evidence>
<dbReference type="GO" id="GO:0016491">
    <property type="term" value="F:oxidoreductase activity"/>
    <property type="evidence" value="ECO:0007669"/>
    <property type="project" value="UniProtKB-KW"/>
</dbReference>
<name>A0AAX2ZB49_9FIRM</name>
<gene>
    <name evidence="4" type="ORF">JW646_12265</name>
</gene>
<evidence type="ECO:0000256" key="1">
    <source>
        <dbReference type="ARBA" id="ARBA00007118"/>
    </source>
</evidence>